<dbReference type="GO" id="GO:0004309">
    <property type="term" value="F:exopolyphosphatase activity"/>
    <property type="evidence" value="ECO:0007669"/>
    <property type="project" value="TreeGrafter"/>
</dbReference>
<dbReference type="Proteomes" id="UP000678499">
    <property type="component" value="Unassembled WGS sequence"/>
</dbReference>
<dbReference type="PANTHER" id="PTHR12112">
    <property type="entry name" value="BNIP - RELATED"/>
    <property type="match status" value="1"/>
</dbReference>
<dbReference type="PANTHER" id="PTHR12112:SF39">
    <property type="entry name" value="EG:152A3.5 PROTEIN (FBGN0003116_PN PROTEIN)"/>
    <property type="match status" value="1"/>
</dbReference>
<organism evidence="3">
    <name type="scientific">Notodromas monacha</name>
    <dbReference type="NCBI Taxonomy" id="399045"/>
    <lineage>
        <taxon>Eukaryota</taxon>
        <taxon>Metazoa</taxon>
        <taxon>Ecdysozoa</taxon>
        <taxon>Arthropoda</taxon>
        <taxon>Crustacea</taxon>
        <taxon>Oligostraca</taxon>
        <taxon>Ostracoda</taxon>
        <taxon>Podocopa</taxon>
        <taxon>Podocopida</taxon>
        <taxon>Cypridocopina</taxon>
        <taxon>Cypridoidea</taxon>
        <taxon>Cyprididae</taxon>
        <taxon>Notodromas</taxon>
    </lineage>
</organism>
<sequence length="297" mass="33057">NCRDEVDWSSALASDIVRVHLVDHNLFSKRENELGSRFFDKIVEVVDHHVEQTRFDAAVELNIHRVGSCASLVHGLFVKSERGIPPLLARLLLGPIIVDTVNLSPAAKVATDVDQTALAKLEEVLLSSEESESWDRNKQFSRLLAAKSDVSSLTSLQILLKDLKLVNPTKDVNPVAAVPTIPMKVSTFLKREDWEKALEELQLLHRVKVIVVMGVVCSDDQNLERDLGLFWGDAVVSQLVLDGFFSDKGSTLELEAVGELSGDRFKYFRQKNFRATRKFILPLVLESINNGAQSAAT</sequence>
<accession>A0A7R9BXM4</accession>
<dbReference type="Pfam" id="PF02833">
    <property type="entry name" value="DHHA2"/>
    <property type="match status" value="1"/>
</dbReference>
<reference evidence="3" key="1">
    <citation type="submission" date="2020-11" db="EMBL/GenBank/DDBJ databases">
        <authorList>
            <person name="Tran Van P."/>
        </authorList>
    </citation>
    <scope>NUCLEOTIDE SEQUENCE</scope>
</reference>
<dbReference type="EMBL" id="OA885789">
    <property type="protein sequence ID" value="CAD7282361.1"/>
    <property type="molecule type" value="Genomic_DNA"/>
</dbReference>
<dbReference type="Gene3D" id="3.10.310.20">
    <property type="entry name" value="DHHA2 domain"/>
    <property type="match status" value="1"/>
</dbReference>
<dbReference type="Gene3D" id="3.90.1640.10">
    <property type="entry name" value="inorganic pyrophosphatase (n-terminal core)"/>
    <property type="match status" value="1"/>
</dbReference>
<dbReference type="EMBL" id="CAJPEX010003752">
    <property type="protein sequence ID" value="CAG0922513.1"/>
    <property type="molecule type" value="Genomic_DNA"/>
</dbReference>
<feature type="non-terminal residue" evidence="3">
    <location>
        <position position="1"/>
    </location>
</feature>
<dbReference type="InterPro" id="IPR038222">
    <property type="entry name" value="DHHA2_dom_sf"/>
</dbReference>
<feature type="domain" description="DHHA2" evidence="2">
    <location>
        <begin position="140"/>
        <end position="288"/>
    </location>
</feature>
<dbReference type="OrthoDB" id="374045at2759"/>
<protein>
    <recommendedName>
        <fullName evidence="2">DHHA2 domain-containing protein</fullName>
    </recommendedName>
</protein>
<comment type="similarity">
    <text evidence="1">Belongs to the PPase class C family. Prune subfamily.</text>
</comment>
<evidence type="ECO:0000256" key="1">
    <source>
        <dbReference type="ARBA" id="ARBA00010331"/>
    </source>
</evidence>
<evidence type="ECO:0000313" key="4">
    <source>
        <dbReference type="Proteomes" id="UP000678499"/>
    </source>
</evidence>
<evidence type="ECO:0000259" key="2">
    <source>
        <dbReference type="SMART" id="SM01131"/>
    </source>
</evidence>
<dbReference type="InterPro" id="IPR038763">
    <property type="entry name" value="DHH_sf"/>
</dbReference>
<dbReference type="AlphaFoldDB" id="A0A7R9BXM4"/>
<name>A0A7R9BXM4_9CRUS</name>
<dbReference type="SMART" id="SM01131">
    <property type="entry name" value="DHHA2"/>
    <property type="match status" value="1"/>
</dbReference>
<dbReference type="SUPFAM" id="SSF64182">
    <property type="entry name" value="DHH phosphoesterases"/>
    <property type="match status" value="1"/>
</dbReference>
<proteinExistence type="inferred from homology"/>
<dbReference type="InterPro" id="IPR004097">
    <property type="entry name" value="DHHA2"/>
</dbReference>
<dbReference type="GO" id="GO:0005737">
    <property type="term" value="C:cytoplasm"/>
    <property type="evidence" value="ECO:0007669"/>
    <property type="project" value="InterPro"/>
</dbReference>
<evidence type="ECO:0000313" key="3">
    <source>
        <dbReference type="EMBL" id="CAD7282361.1"/>
    </source>
</evidence>
<keyword evidence="4" id="KW-1185">Reference proteome</keyword>
<gene>
    <name evidence="3" type="ORF">NMOB1V02_LOCUS9986</name>
</gene>